<proteinExistence type="predicted"/>
<evidence type="ECO:0000313" key="4">
    <source>
        <dbReference type="Proteomes" id="UP001596417"/>
    </source>
</evidence>
<gene>
    <name evidence="3" type="ORF">ACFQL7_26765</name>
</gene>
<dbReference type="EMBL" id="JBHTAX010000006">
    <property type="protein sequence ID" value="MFC7193019.1"/>
    <property type="molecule type" value="Genomic_DNA"/>
</dbReference>
<dbReference type="RefSeq" id="WP_309242251.1">
    <property type="nucleotide sequence ID" value="NZ_CP109982.1"/>
</dbReference>
<dbReference type="PANTHER" id="PTHR12227:SF0">
    <property type="entry name" value="GLYCERATE KINASE"/>
    <property type="match status" value="1"/>
</dbReference>
<protein>
    <submittedName>
        <fullName evidence="3">DUF4147 domain-containing protein</fullName>
    </submittedName>
</protein>
<organism evidence="3 4">
    <name type="scientific">Halocatena marina</name>
    <dbReference type="NCBI Taxonomy" id="2934937"/>
    <lineage>
        <taxon>Archaea</taxon>
        <taxon>Methanobacteriati</taxon>
        <taxon>Methanobacteriota</taxon>
        <taxon>Stenosarchaea group</taxon>
        <taxon>Halobacteria</taxon>
        <taxon>Halobacteriales</taxon>
        <taxon>Natronomonadaceae</taxon>
        <taxon>Halocatena</taxon>
    </lineage>
</organism>
<dbReference type="PANTHER" id="PTHR12227">
    <property type="entry name" value="GLYCERATE KINASE"/>
    <property type="match status" value="1"/>
</dbReference>
<dbReference type="AlphaFoldDB" id="A0ABD5YUP5"/>
<feature type="domain" description="MOFRL-associated" evidence="2">
    <location>
        <begin position="4"/>
        <end position="132"/>
    </location>
</feature>
<evidence type="ECO:0000259" key="2">
    <source>
        <dbReference type="Pfam" id="PF13660"/>
    </source>
</evidence>
<dbReference type="InterPro" id="IPR038614">
    <property type="entry name" value="GK_N_sf"/>
</dbReference>
<reference evidence="3 4" key="1">
    <citation type="journal article" date="2019" name="Int. J. Syst. Evol. Microbiol.">
        <title>The Global Catalogue of Microorganisms (GCM) 10K type strain sequencing project: providing services to taxonomists for standard genome sequencing and annotation.</title>
        <authorList>
            <consortium name="The Broad Institute Genomics Platform"/>
            <consortium name="The Broad Institute Genome Sequencing Center for Infectious Disease"/>
            <person name="Wu L."/>
            <person name="Ma J."/>
        </authorList>
    </citation>
    <scope>NUCLEOTIDE SEQUENCE [LARGE SCALE GENOMIC DNA]</scope>
    <source>
        <strain evidence="3 4">RDMS1</strain>
    </source>
</reference>
<evidence type="ECO:0000313" key="3">
    <source>
        <dbReference type="EMBL" id="MFC7193019.1"/>
    </source>
</evidence>
<dbReference type="InterPro" id="IPR039760">
    <property type="entry name" value="MOFRL_protein"/>
</dbReference>
<sequence length="165" mass="17535">MTHAPESILGKSLTERHVVGKQPVDTKAVQSTVGDHPSRRNATPKRTATVLDILDEADEDTLVLFVLTGGASALLSASASTLTLNDLPATTDCLLDGGVPIDEINAGKHLSELKGGQLARRAAPTTVVGLLLERRDRQRPVDCRKRSVGTRRNDLPGSSIGVRTI</sequence>
<dbReference type="Pfam" id="PF13660">
    <property type="entry name" value="DUF4147"/>
    <property type="match status" value="1"/>
</dbReference>
<dbReference type="InterPro" id="IPR025286">
    <property type="entry name" value="MOFRL_assoc_dom"/>
</dbReference>
<evidence type="ECO:0000256" key="1">
    <source>
        <dbReference type="SAM" id="MobiDB-lite"/>
    </source>
</evidence>
<dbReference type="GeneID" id="91976079"/>
<accession>A0ABD5YUP5</accession>
<keyword evidence="4" id="KW-1185">Reference proteome</keyword>
<dbReference type="Proteomes" id="UP001596417">
    <property type="component" value="Unassembled WGS sequence"/>
</dbReference>
<feature type="region of interest" description="Disordered" evidence="1">
    <location>
        <begin position="23"/>
        <end position="44"/>
    </location>
</feature>
<comment type="caution">
    <text evidence="3">The sequence shown here is derived from an EMBL/GenBank/DDBJ whole genome shotgun (WGS) entry which is preliminary data.</text>
</comment>
<name>A0ABD5YUP5_9EURY</name>
<dbReference type="Gene3D" id="3.40.50.10180">
    <property type="entry name" value="Glycerate kinase, MOFRL-like N-terminal domain"/>
    <property type="match status" value="1"/>
</dbReference>
<feature type="region of interest" description="Disordered" evidence="1">
    <location>
        <begin position="141"/>
        <end position="165"/>
    </location>
</feature>
<dbReference type="SUPFAM" id="SSF82544">
    <property type="entry name" value="GckA/TtuD-like"/>
    <property type="match status" value="1"/>
</dbReference>